<dbReference type="PROSITE" id="PS00107">
    <property type="entry name" value="PROTEIN_KINASE_ATP"/>
    <property type="match status" value="1"/>
</dbReference>
<gene>
    <name evidence="21" type="ORF">PIB30_039503</name>
</gene>
<feature type="region of interest" description="Disordered" evidence="17">
    <location>
        <begin position="903"/>
        <end position="948"/>
    </location>
</feature>
<comment type="subcellular location">
    <subcellularLocation>
        <location evidence="1">Membrane</location>
    </subcellularLocation>
</comment>
<keyword evidence="7 18" id="KW-0812">Transmembrane</keyword>
<keyword evidence="10 16" id="KW-0547">Nucleotide-binding</keyword>
<reference evidence="21 22" key="1">
    <citation type="journal article" date="2023" name="Plants (Basel)">
        <title>Bridging the Gap: Combining Genomics and Transcriptomics Approaches to Understand Stylosanthes scabra, an Orphan Legume from the Brazilian Caatinga.</title>
        <authorList>
            <person name="Ferreira-Neto J.R.C."/>
            <person name="da Silva M.D."/>
            <person name="Binneck E."/>
            <person name="de Melo N.F."/>
            <person name="da Silva R.H."/>
            <person name="de Melo A.L.T.M."/>
            <person name="Pandolfi V."/>
            <person name="Bustamante F.O."/>
            <person name="Brasileiro-Vidal A.C."/>
            <person name="Benko-Iseppon A.M."/>
        </authorList>
    </citation>
    <scope>NUCLEOTIDE SEQUENCE [LARGE SCALE GENOMIC DNA]</scope>
    <source>
        <tissue evidence="21">Leaves</tissue>
    </source>
</reference>
<evidence type="ECO:0000259" key="20">
    <source>
        <dbReference type="PROSITE" id="PS50011"/>
    </source>
</evidence>
<comment type="similarity">
    <text evidence="2">Belongs to the protein kinase superfamily. Ser/Thr protein kinase family.</text>
</comment>
<organism evidence="21 22">
    <name type="scientific">Stylosanthes scabra</name>
    <dbReference type="NCBI Taxonomy" id="79078"/>
    <lineage>
        <taxon>Eukaryota</taxon>
        <taxon>Viridiplantae</taxon>
        <taxon>Streptophyta</taxon>
        <taxon>Embryophyta</taxon>
        <taxon>Tracheophyta</taxon>
        <taxon>Spermatophyta</taxon>
        <taxon>Magnoliopsida</taxon>
        <taxon>eudicotyledons</taxon>
        <taxon>Gunneridae</taxon>
        <taxon>Pentapetalae</taxon>
        <taxon>rosids</taxon>
        <taxon>fabids</taxon>
        <taxon>Fabales</taxon>
        <taxon>Fabaceae</taxon>
        <taxon>Papilionoideae</taxon>
        <taxon>50 kb inversion clade</taxon>
        <taxon>dalbergioids sensu lato</taxon>
        <taxon>Dalbergieae</taxon>
        <taxon>Pterocarpus clade</taxon>
        <taxon>Stylosanthes</taxon>
    </lineage>
</organism>
<keyword evidence="9" id="KW-0677">Repeat</keyword>
<evidence type="ECO:0000256" key="8">
    <source>
        <dbReference type="ARBA" id="ARBA00022729"/>
    </source>
</evidence>
<feature type="compositionally biased region" description="Low complexity" evidence="17">
    <location>
        <begin position="930"/>
        <end position="939"/>
    </location>
</feature>
<dbReference type="EMBL" id="JASCZI010272069">
    <property type="protein sequence ID" value="MED6219844.1"/>
    <property type="molecule type" value="Genomic_DNA"/>
</dbReference>
<accession>A0ABU6ZD17</accession>
<evidence type="ECO:0000256" key="18">
    <source>
        <dbReference type="SAM" id="Phobius"/>
    </source>
</evidence>
<evidence type="ECO:0000256" key="1">
    <source>
        <dbReference type="ARBA" id="ARBA00004370"/>
    </source>
</evidence>
<evidence type="ECO:0000256" key="19">
    <source>
        <dbReference type="SAM" id="SignalP"/>
    </source>
</evidence>
<dbReference type="PROSITE" id="PS00108">
    <property type="entry name" value="PROTEIN_KINASE_ST"/>
    <property type="match status" value="1"/>
</dbReference>
<keyword evidence="4" id="KW-0723">Serine/threonine-protein kinase</keyword>
<evidence type="ECO:0000313" key="21">
    <source>
        <dbReference type="EMBL" id="MED6219844.1"/>
    </source>
</evidence>
<dbReference type="SUPFAM" id="SSF56112">
    <property type="entry name" value="Protein kinase-like (PK-like)"/>
    <property type="match status" value="1"/>
</dbReference>
<evidence type="ECO:0000256" key="17">
    <source>
        <dbReference type="SAM" id="MobiDB-lite"/>
    </source>
</evidence>
<evidence type="ECO:0000256" key="5">
    <source>
        <dbReference type="ARBA" id="ARBA00022614"/>
    </source>
</evidence>
<keyword evidence="14 18" id="KW-0472">Membrane</keyword>
<keyword evidence="11" id="KW-0418">Kinase</keyword>
<feature type="binding site" evidence="16">
    <location>
        <position position="650"/>
    </location>
    <ligand>
        <name>ATP</name>
        <dbReference type="ChEBI" id="CHEBI:30616"/>
    </ligand>
</feature>
<dbReference type="PANTHER" id="PTHR45974:SF266">
    <property type="entry name" value="LEUCINE-RICH REPEAT RECEPTOR PROTEIN KINASE HPCA1"/>
    <property type="match status" value="1"/>
</dbReference>
<keyword evidence="12 16" id="KW-0067">ATP-binding</keyword>
<name>A0ABU6ZD17_9FABA</name>
<dbReference type="InterPro" id="IPR000719">
    <property type="entry name" value="Prot_kinase_dom"/>
</dbReference>
<sequence>MGNENKLPLLVLLLLNCFLFVALSQTAPNDDVEALNSIKDSLQINLPSWVGSDPCSGSSWQGITCKNSRVVSISLPDTGLKGQLSQSIGSFSELETLDLSYNKDLTGSLPAEIGNLKKLRKLVLVGCGFNGNIPDEIGSLSQLVFLSLNSNKFVGKIPSSIGNLSNLDWLDLTDNELDGPIPVSPGLDMLLKAHHFHLGKNKLSGEVPSKLFSSGMALWHLILDNNQLTGEIPDSIGLVQNLTLIRFENNTLRGFVPQSLNNLTNVADLILSNNKLEGPLPNLTGMSSLKYLDLSSNAFNRTDFPKWLLNLKNLTTLRMQNSSLSGQIPADFFSLPSLQDVVLNDNELNGTLNLGPNYSKKLQLIDLDSNSVEEFTQQNQPPNFIIVLENNPICYEFGTTKTFCKPHQISDGKPQNKCPPASSCSSDKSLSPMCHCAYPYTGTVTYRAPSLYEWRNNTSIDEDIMQALQSSYQQQLPVESVVSSILDSDPFESFEFLIKIFPLNEDSFSQKDNYLISLVLVNLSANRPYDFSLDNKLEPKQLSSSSNTAMMIGVAVCGSLVLVLLLLAGVYALCQKQRAERAISRNNPFGNWDPSKSNCGTPEIKATRQFSFKELKKYTNNFSPANDVGSGGYGKVYKGTLPSGQLIAIKRAQKESKQGRLEFKAEIELLSRVHHKNVVSLVGFCFEGEEQMLVYEFVPNGTLKDTITGKSGIRFGWHIRIKVALGAARGLAYLHEHADPPIIHRDIKSNNILLGEKLDAKVADFGLSKPMLDCDKDHVSTQVKGTMGYLDPEYYTSQQVTEKSDVYSFGVLMLELITGRKPIERGKYIVKVVRNSIDKTKDLYGLHELIDRAIFEDGSALNGFGKFVDLAMMCVEESGVNRPPMSDVVKGIEIILHSAGLDPAAESEPSTSSSFRHNEVSLESCHQPFSSESLYSSSEHIQENKDPR</sequence>
<keyword evidence="8 19" id="KW-0732">Signal</keyword>
<proteinExistence type="inferred from homology"/>
<evidence type="ECO:0000256" key="7">
    <source>
        <dbReference type="ARBA" id="ARBA00022692"/>
    </source>
</evidence>
<feature type="signal peptide" evidence="19">
    <location>
        <begin position="1"/>
        <end position="24"/>
    </location>
</feature>
<evidence type="ECO:0000256" key="15">
    <source>
        <dbReference type="ARBA" id="ARBA00023180"/>
    </source>
</evidence>
<dbReference type="PANTHER" id="PTHR45974">
    <property type="entry name" value="RECEPTOR-LIKE PROTEIN 55"/>
    <property type="match status" value="1"/>
</dbReference>
<keyword evidence="6" id="KW-0808">Transferase</keyword>
<evidence type="ECO:0000256" key="12">
    <source>
        <dbReference type="ARBA" id="ARBA00022840"/>
    </source>
</evidence>
<evidence type="ECO:0000256" key="4">
    <source>
        <dbReference type="ARBA" id="ARBA00022527"/>
    </source>
</evidence>
<evidence type="ECO:0000256" key="11">
    <source>
        <dbReference type="ARBA" id="ARBA00022777"/>
    </source>
</evidence>
<dbReference type="InterPro" id="IPR001245">
    <property type="entry name" value="Ser-Thr/Tyr_kinase_cat_dom"/>
</dbReference>
<dbReference type="EC" id="2.7.11.1" evidence="3"/>
<dbReference type="Gene3D" id="1.10.510.10">
    <property type="entry name" value="Transferase(Phosphotransferase) domain 1"/>
    <property type="match status" value="1"/>
</dbReference>
<keyword evidence="13 18" id="KW-1133">Transmembrane helix</keyword>
<dbReference type="InterPro" id="IPR001611">
    <property type="entry name" value="Leu-rich_rpt"/>
</dbReference>
<dbReference type="InterPro" id="IPR017441">
    <property type="entry name" value="Protein_kinase_ATP_BS"/>
</dbReference>
<dbReference type="InterPro" id="IPR032675">
    <property type="entry name" value="LRR_dom_sf"/>
</dbReference>
<feature type="domain" description="Protein kinase" evidence="20">
    <location>
        <begin position="622"/>
        <end position="896"/>
    </location>
</feature>
<evidence type="ECO:0000256" key="14">
    <source>
        <dbReference type="ARBA" id="ARBA00023136"/>
    </source>
</evidence>
<evidence type="ECO:0000256" key="3">
    <source>
        <dbReference type="ARBA" id="ARBA00012513"/>
    </source>
</evidence>
<evidence type="ECO:0000256" key="9">
    <source>
        <dbReference type="ARBA" id="ARBA00022737"/>
    </source>
</evidence>
<evidence type="ECO:0000256" key="10">
    <source>
        <dbReference type="ARBA" id="ARBA00022741"/>
    </source>
</evidence>
<evidence type="ECO:0000256" key="2">
    <source>
        <dbReference type="ARBA" id="ARBA00008684"/>
    </source>
</evidence>
<dbReference type="Proteomes" id="UP001341840">
    <property type="component" value="Unassembled WGS sequence"/>
</dbReference>
<dbReference type="SUPFAM" id="SSF52058">
    <property type="entry name" value="L domain-like"/>
    <property type="match status" value="1"/>
</dbReference>
<dbReference type="InterPro" id="IPR008271">
    <property type="entry name" value="Ser/Thr_kinase_AS"/>
</dbReference>
<feature type="compositionally biased region" description="Low complexity" evidence="17">
    <location>
        <begin position="903"/>
        <end position="914"/>
    </location>
</feature>
<evidence type="ECO:0000313" key="22">
    <source>
        <dbReference type="Proteomes" id="UP001341840"/>
    </source>
</evidence>
<feature type="transmembrane region" description="Helical" evidence="18">
    <location>
        <begin position="549"/>
        <end position="574"/>
    </location>
</feature>
<keyword evidence="5" id="KW-0433">Leucine-rich repeat</keyword>
<dbReference type="Pfam" id="PF07714">
    <property type="entry name" value="PK_Tyr_Ser-Thr"/>
    <property type="match status" value="1"/>
</dbReference>
<dbReference type="Pfam" id="PF00560">
    <property type="entry name" value="LRR_1"/>
    <property type="match status" value="3"/>
</dbReference>
<evidence type="ECO:0000256" key="13">
    <source>
        <dbReference type="ARBA" id="ARBA00022989"/>
    </source>
</evidence>
<evidence type="ECO:0000256" key="16">
    <source>
        <dbReference type="PROSITE-ProRule" id="PRU10141"/>
    </source>
</evidence>
<dbReference type="Gene3D" id="3.30.200.20">
    <property type="entry name" value="Phosphorylase Kinase, domain 1"/>
    <property type="match status" value="1"/>
</dbReference>
<comment type="caution">
    <text evidence="21">The sequence shown here is derived from an EMBL/GenBank/DDBJ whole genome shotgun (WGS) entry which is preliminary data.</text>
</comment>
<dbReference type="Pfam" id="PF08263">
    <property type="entry name" value="LRRNT_2"/>
    <property type="match status" value="1"/>
</dbReference>
<protein>
    <recommendedName>
        <fullName evidence="3">non-specific serine/threonine protein kinase</fullName>
        <ecNumber evidence="3">2.7.11.1</ecNumber>
    </recommendedName>
</protein>
<dbReference type="InterPro" id="IPR013210">
    <property type="entry name" value="LRR_N_plant-typ"/>
</dbReference>
<dbReference type="InterPro" id="IPR011009">
    <property type="entry name" value="Kinase-like_dom_sf"/>
</dbReference>
<dbReference type="SMART" id="SM00220">
    <property type="entry name" value="S_TKc"/>
    <property type="match status" value="1"/>
</dbReference>
<feature type="chain" id="PRO_5045333360" description="non-specific serine/threonine protein kinase" evidence="19">
    <location>
        <begin position="25"/>
        <end position="948"/>
    </location>
</feature>
<evidence type="ECO:0000256" key="6">
    <source>
        <dbReference type="ARBA" id="ARBA00022679"/>
    </source>
</evidence>
<dbReference type="PROSITE" id="PS50011">
    <property type="entry name" value="PROTEIN_KINASE_DOM"/>
    <property type="match status" value="1"/>
</dbReference>
<keyword evidence="22" id="KW-1185">Reference proteome</keyword>
<dbReference type="CDD" id="cd14066">
    <property type="entry name" value="STKc_IRAK"/>
    <property type="match status" value="1"/>
</dbReference>
<keyword evidence="15" id="KW-0325">Glycoprotein</keyword>
<dbReference type="Gene3D" id="3.80.10.10">
    <property type="entry name" value="Ribonuclease Inhibitor"/>
    <property type="match status" value="3"/>
</dbReference>